<sequence>MASRAQFQSVFQSLVEELREELAQRGLPDNHNDRFQQCLISNTQGGKLNRGLTVVDTGLSLLQRPLSDDEFHHLSILGWATEIFQASYLVWDDIMDSSDYRRGSPCWYRQEGVGLTAVNDAAMLHSSIFRILRKHFRTHPAYCDLLELLQEASFRTELGQLCDTHVRGMNDMTSEMYSSIAVNKTAFYSFYLPVALALHYLQRAREVNLKQAERILLVMGEYFQIQDDYLDVFGDPEVTGKVGTDIQDNKCTWIIVQALQRCTDDQRQVLLSSYGQKGDTHEARVKRVFGQIDMEKVYRQFEDTKINELQAEIGRIDEGMGLRKEVFTMLLSKIMHRNK</sequence>
<evidence type="ECO:0000313" key="6">
    <source>
        <dbReference type="EMBL" id="ODM16612.1"/>
    </source>
</evidence>
<dbReference type="OrthoDB" id="10257492at2759"/>
<reference evidence="6 7" key="1">
    <citation type="journal article" date="2016" name="BMC Genomics">
        <title>Comparative genomic and transcriptomic analyses of the Fuzhuan brick tea-fermentation fungus Aspergillus cristatus.</title>
        <authorList>
            <person name="Ge Y."/>
            <person name="Wang Y."/>
            <person name="Liu Y."/>
            <person name="Tan Y."/>
            <person name="Ren X."/>
            <person name="Zhang X."/>
            <person name="Hyde K.D."/>
            <person name="Liu Y."/>
            <person name="Liu Z."/>
        </authorList>
    </citation>
    <scope>NUCLEOTIDE SEQUENCE [LARGE SCALE GENOMIC DNA]</scope>
    <source>
        <strain evidence="6 7">GZAAS20.1005</strain>
    </source>
</reference>
<dbReference type="InterPro" id="IPR000092">
    <property type="entry name" value="Polyprenyl_synt"/>
</dbReference>
<dbReference type="Gene3D" id="1.10.600.10">
    <property type="entry name" value="Farnesyl Diphosphate Synthase"/>
    <property type="match status" value="1"/>
</dbReference>
<keyword evidence="7" id="KW-1185">Reference proteome</keyword>
<accession>A0A1E3B6M8</accession>
<dbReference type="GO" id="GO:0004161">
    <property type="term" value="F:dimethylallyltranstransferase activity"/>
    <property type="evidence" value="ECO:0007669"/>
    <property type="project" value="TreeGrafter"/>
</dbReference>
<protein>
    <recommendedName>
        <fullName evidence="8">Farnesyl pyrophosphate synthase</fullName>
    </recommendedName>
</protein>
<dbReference type="EMBL" id="JXNT01000011">
    <property type="protein sequence ID" value="ODM16612.1"/>
    <property type="molecule type" value="Genomic_DNA"/>
</dbReference>
<comment type="cofactor">
    <cofactor evidence="1">
        <name>Mg(2+)</name>
        <dbReference type="ChEBI" id="CHEBI:18420"/>
    </cofactor>
</comment>
<evidence type="ECO:0008006" key="8">
    <source>
        <dbReference type="Google" id="ProtNLM"/>
    </source>
</evidence>
<dbReference type="GO" id="GO:0004337">
    <property type="term" value="F:(2E,6E)-farnesyl diphosphate synthase activity"/>
    <property type="evidence" value="ECO:0007669"/>
    <property type="project" value="TreeGrafter"/>
</dbReference>
<dbReference type="GO" id="GO:0046872">
    <property type="term" value="F:metal ion binding"/>
    <property type="evidence" value="ECO:0007669"/>
    <property type="project" value="UniProtKB-KW"/>
</dbReference>
<dbReference type="InterPro" id="IPR033749">
    <property type="entry name" value="Polyprenyl_synt_CS"/>
</dbReference>
<dbReference type="GO" id="GO:0045337">
    <property type="term" value="P:farnesyl diphosphate biosynthetic process"/>
    <property type="evidence" value="ECO:0007669"/>
    <property type="project" value="TreeGrafter"/>
</dbReference>
<dbReference type="GO" id="GO:0046165">
    <property type="term" value="P:alcohol biosynthetic process"/>
    <property type="evidence" value="ECO:0007669"/>
    <property type="project" value="UniProtKB-ARBA"/>
</dbReference>
<dbReference type="GO" id="GO:0043386">
    <property type="term" value="P:mycotoxin biosynthetic process"/>
    <property type="evidence" value="ECO:0007669"/>
    <property type="project" value="UniProtKB-ARBA"/>
</dbReference>
<name>A0A1E3B6M8_ASPCR</name>
<dbReference type="Pfam" id="PF00348">
    <property type="entry name" value="polyprenyl_synt"/>
    <property type="match status" value="1"/>
</dbReference>
<evidence type="ECO:0000256" key="3">
    <source>
        <dbReference type="ARBA" id="ARBA00022723"/>
    </source>
</evidence>
<evidence type="ECO:0000313" key="7">
    <source>
        <dbReference type="Proteomes" id="UP000094569"/>
    </source>
</evidence>
<dbReference type="STRING" id="573508.A0A1E3B6M8"/>
<comment type="similarity">
    <text evidence="5">Belongs to the FPP/GGPP synthase family.</text>
</comment>
<keyword evidence="3" id="KW-0479">Metal-binding</keyword>
<dbReference type="SFLD" id="SFLDG01017">
    <property type="entry name" value="Polyprenyl_Transferase_Like"/>
    <property type="match status" value="1"/>
</dbReference>
<keyword evidence="2 5" id="KW-0808">Transferase</keyword>
<evidence type="ECO:0000256" key="5">
    <source>
        <dbReference type="RuleBase" id="RU004466"/>
    </source>
</evidence>
<dbReference type="PANTHER" id="PTHR11525:SF0">
    <property type="entry name" value="FARNESYL PYROPHOSPHATE SYNTHASE"/>
    <property type="match status" value="1"/>
</dbReference>
<keyword evidence="4" id="KW-0460">Magnesium</keyword>
<evidence type="ECO:0000256" key="1">
    <source>
        <dbReference type="ARBA" id="ARBA00001946"/>
    </source>
</evidence>
<evidence type="ECO:0000256" key="4">
    <source>
        <dbReference type="ARBA" id="ARBA00022842"/>
    </source>
</evidence>
<dbReference type="SFLD" id="SFLDS00005">
    <property type="entry name" value="Isoprenoid_Synthase_Type_I"/>
    <property type="match status" value="1"/>
</dbReference>
<dbReference type="PROSITE" id="PS00444">
    <property type="entry name" value="POLYPRENYL_SYNTHASE_2"/>
    <property type="match status" value="1"/>
</dbReference>
<dbReference type="Proteomes" id="UP000094569">
    <property type="component" value="Unassembled WGS sequence"/>
</dbReference>
<dbReference type="InterPro" id="IPR008949">
    <property type="entry name" value="Isoprenoid_synthase_dom_sf"/>
</dbReference>
<dbReference type="PANTHER" id="PTHR11525">
    <property type="entry name" value="FARNESYL-PYROPHOSPHATE SYNTHETASE"/>
    <property type="match status" value="1"/>
</dbReference>
<dbReference type="SUPFAM" id="SSF48576">
    <property type="entry name" value="Terpenoid synthases"/>
    <property type="match status" value="1"/>
</dbReference>
<comment type="caution">
    <text evidence="6">The sequence shown here is derived from an EMBL/GenBank/DDBJ whole genome shotgun (WGS) entry which is preliminary data.</text>
</comment>
<dbReference type="GO" id="GO:0005737">
    <property type="term" value="C:cytoplasm"/>
    <property type="evidence" value="ECO:0007669"/>
    <property type="project" value="TreeGrafter"/>
</dbReference>
<dbReference type="VEuPathDB" id="FungiDB:SI65_08119"/>
<evidence type="ECO:0000256" key="2">
    <source>
        <dbReference type="ARBA" id="ARBA00022679"/>
    </source>
</evidence>
<dbReference type="InterPro" id="IPR039702">
    <property type="entry name" value="FPS1-like"/>
</dbReference>
<proteinExistence type="inferred from homology"/>
<dbReference type="PROSITE" id="PS00723">
    <property type="entry name" value="POLYPRENYL_SYNTHASE_1"/>
    <property type="match status" value="1"/>
</dbReference>
<dbReference type="AlphaFoldDB" id="A0A1E3B6M8"/>
<dbReference type="CDD" id="cd00685">
    <property type="entry name" value="Trans_IPPS_HT"/>
    <property type="match status" value="1"/>
</dbReference>
<organism evidence="6 7">
    <name type="scientific">Aspergillus cristatus</name>
    <name type="common">Chinese Fuzhuan brick tea-fermentation fungus</name>
    <name type="synonym">Eurotium cristatum</name>
    <dbReference type="NCBI Taxonomy" id="573508"/>
    <lineage>
        <taxon>Eukaryota</taxon>
        <taxon>Fungi</taxon>
        <taxon>Dikarya</taxon>
        <taxon>Ascomycota</taxon>
        <taxon>Pezizomycotina</taxon>
        <taxon>Eurotiomycetes</taxon>
        <taxon>Eurotiomycetidae</taxon>
        <taxon>Eurotiales</taxon>
        <taxon>Aspergillaceae</taxon>
        <taxon>Aspergillus</taxon>
        <taxon>Aspergillus subgen. Aspergillus</taxon>
    </lineage>
</organism>
<gene>
    <name evidence="6" type="ORF">SI65_08119</name>
</gene>